<evidence type="ECO:0000313" key="2">
    <source>
        <dbReference type="EMBL" id="MCW8086998.1"/>
    </source>
</evidence>
<dbReference type="PANTHER" id="PTHR36456:SF1">
    <property type="entry name" value="UPF0232 PROTEIN SCO3875"/>
    <property type="match status" value="1"/>
</dbReference>
<evidence type="ECO:0000256" key="1">
    <source>
        <dbReference type="SAM" id="MobiDB-lite"/>
    </source>
</evidence>
<name>A0ABT3NXZ7_9PROT</name>
<evidence type="ECO:0000313" key="3">
    <source>
        <dbReference type="Proteomes" id="UP001526430"/>
    </source>
</evidence>
<dbReference type="RefSeq" id="WP_301591143.1">
    <property type="nucleotide sequence ID" value="NZ_JAPFQI010000013.1"/>
</dbReference>
<organism evidence="2 3">
    <name type="scientific">Sabulicella glaciei</name>
    <dbReference type="NCBI Taxonomy" id="2984948"/>
    <lineage>
        <taxon>Bacteria</taxon>
        <taxon>Pseudomonadati</taxon>
        <taxon>Pseudomonadota</taxon>
        <taxon>Alphaproteobacteria</taxon>
        <taxon>Acetobacterales</taxon>
        <taxon>Acetobacteraceae</taxon>
        <taxon>Sabulicella</taxon>
    </lineage>
</organism>
<accession>A0ABT3NXZ7</accession>
<dbReference type="InterPro" id="IPR007922">
    <property type="entry name" value="DciA-like"/>
</dbReference>
<protein>
    <submittedName>
        <fullName evidence="2">DUF721 domain-containing protein</fullName>
    </submittedName>
</protein>
<feature type="compositionally biased region" description="Pro residues" evidence="1">
    <location>
        <begin position="144"/>
        <end position="156"/>
    </location>
</feature>
<dbReference type="PANTHER" id="PTHR36456">
    <property type="entry name" value="UPF0232 PROTEIN SCO3875"/>
    <property type="match status" value="1"/>
</dbReference>
<reference evidence="2 3" key="1">
    <citation type="submission" date="2022-10" db="EMBL/GenBank/DDBJ databases">
        <title>Roseococcus glaciei nov., sp. nov., isolated from glacier.</title>
        <authorList>
            <person name="Liu Q."/>
            <person name="Xin Y.-H."/>
        </authorList>
    </citation>
    <scope>NUCLEOTIDE SEQUENCE [LARGE SCALE GENOMIC DNA]</scope>
    <source>
        <strain evidence="2 3">MDT2-1-1</strain>
    </source>
</reference>
<keyword evidence="3" id="KW-1185">Reference proteome</keyword>
<dbReference type="Proteomes" id="UP001526430">
    <property type="component" value="Unassembled WGS sequence"/>
</dbReference>
<dbReference type="Pfam" id="PF05258">
    <property type="entry name" value="DciA"/>
    <property type="match status" value="1"/>
</dbReference>
<feature type="region of interest" description="Disordered" evidence="1">
    <location>
        <begin position="144"/>
        <end position="163"/>
    </location>
</feature>
<dbReference type="EMBL" id="JAPFQI010000013">
    <property type="protein sequence ID" value="MCW8086998.1"/>
    <property type="molecule type" value="Genomic_DNA"/>
</dbReference>
<sequence length="184" mass="19423">MAGDNTEDAAPSRGVFSKDLKPLGAPVRPARASIPLAPPIPERSFRTLELGALIPRLTRPSFRKRSPESAQILADWPKLAGPALAAMAEPVRLSAGTLTLACTGPAAMEIGLMAPVLVERLNAALGRSAIRKLAFVQRAPRLVPPARPARPEPGPVPQAVRDLPEGDLQAALARLARGVLARRP</sequence>
<comment type="caution">
    <text evidence="2">The sequence shown here is derived from an EMBL/GenBank/DDBJ whole genome shotgun (WGS) entry which is preliminary data.</text>
</comment>
<gene>
    <name evidence="2" type="ORF">OF850_15305</name>
</gene>
<proteinExistence type="predicted"/>
<feature type="region of interest" description="Disordered" evidence="1">
    <location>
        <begin position="1"/>
        <end position="26"/>
    </location>
</feature>